<sequence>MGEIILVEENIRTSSYRVQFGVIVKAVKKFKSPVRETDIQTDDGQGVIHSLTANAASGLGAQLQKANKPSPNIYPSIGALVKSVSRSYPVMSLGWETNASADDRSTETAFLNEDLKIVLHNFLTKCPVRDQHELEMLIREQVLSDVGAALREHVDKLQSGQLTSTSADHRIDCTVSGKMENGGVKQIVNVQINTGNKIKCSTLVVKNAHAVALDHSSIHYGDNEQSMLPCGCKINPSCQIHGAGN</sequence>
<dbReference type="AlphaFoldDB" id="A0AAV2I4J6"/>
<gene>
    <name evidence="1" type="ORF">GSLYS_00014442001</name>
</gene>
<organism evidence="1 2">
    <name type="scientific">Lymnaea stagnalis</name>
    <name type="common">Great pond snail</name>
    <name type="synonym">Helix stagnalis</name>
    <dbReference type="NCBI Taxonomy" id="6523"/>
    <lineage>
        <taxon>Eukaryota</taxon>
        <taxon>Metazoa</taxon>
        <taxon>Spiralia</taxon>
        <taxon>Lophotrochozoa</taxon>
        <taxon>Mollusca</taxon>
        <taxon>Gastropoda</taxon>
        <taxon>Heterobranchia</taxon>
        <taxon>Euthyneura</taxon>
        <taxon>Panpulmonata</taxon>
        <taxon>Hygrophila</taxon>
        <taxon>Lymnaeoidea</taxon>
        <taxon>Lymnaeidae</taxon>
        <taxon>Lymnaea</taxon>
    </lineage>
</organism>
<keyword evidence="2" id="KW-1185">Reference proteome</keyword>
<name>A0AAV2I4J6_LYMST</name>
<protein>
    <submittedName>
        <fullName evidence="1">Uncharacterized protein</fullName>
    </submittedName>
</protein>
<evidence type="ECO:0000313" key="1">
    <source>
        <dbReference type="EMBL" id="CAL1540793.1"/>
    </source>
</evidence>
<proteinExistence type="predicted"/>
<dbReference type="Proteomes" id="UP001497497">
    <property type="component" value="Unassembled WGS sequence"/>
</dbReference>
<comment type="caution">
    <text evidence="1">The sequence shown here is derived from an EMBL/GenBank/DDBJ whole genome shotgun (WGS) entry which is preliminary data.</text>
</comment>
<evidence type="ECO:0000313" key="2">
    <source>
        <dbReference type="Proteomes" id="UP001497497"/>
    </source>
</evidence>
<dbReference type="EMBL" id="CAXITT010000400">
    <property type="protein sequence ID" value="CAL1540793.1"/>
    <property type="molecule type" value="Genomic_DNA"/>
</dbReference>
<reference evidence="1 2" key="1">
    <citation type="submission" date="2024-04" db="EMBL/GenBank/DDBJ databases">
        <authorList>
            <consortium name="Genoscope - CEA"/>
            <person name="William W."/>
        </authorList>
    </citation>
    <scope>NUCLEOTIDE SEQUENCE [LARGE SCALE GENOMIC DNA]</scope>
</reference>
<accession>A0AAV2I4J6</accession>